<dbReference type="EMBL" id="OAPG01000005">
    <property type="protein sequence ID" value="SNX84040.1"/>
    <property type="molecule type" value="Genomic_DNA"/>
</dbReference>
<evidence type="ECO:0000313" key="1">
    <source>
        <dbReference type="EMBL" id="SNX84040.1"/>
    </source>
</evidence>
<organism evidence="1 2">
    <name type="scientific">Melanopsichium pennsylvanicum</name>
    <dbReference type="NCBI Taxonomy" id="63383"/>
    <lineage>
        <taxon>Eukaryota</taxon>
        <taxon>Fungi</taxon>
        <taxon>Dikarya</taxon>
        <taxon>Basidiomycota</taxon>
        <taxon>Ustilaginomycotina</taxon>
        <taxon>Ustilaginomycetes</taxon>
        <taxon>Ustilaginales</taxon>
        <taxon>Ustilaginaceae</taxon>
        <taxon>Melanopsichium</taxon>
    </lineage>
</organism>
<gene>
    <name evidence="1" type="ORF">MEPE_02748</name>
</gene>
<reference evidence="1" key="1">
    <citation type="submission" date="2023-10" db="EMBL/GenBank/DDBJ databases">
        <authorList>
            <person name="Guldener U."/>
        </authorList>
    </citation>
    <scope>NUCLEOTIDE SEQUENCE</scope>
    <source>
        <strain evidence="1">Mp4</strain>
    </source>
</reference>
<keyword evidence="2" id="KW-1185">Reference proteome</keyword>
<dbReference type="AlphaFoldDB" id="A0AAJ4XKX8"/>
<proteinExistence type="predicted"/>
<sequence length="95" mass="10436">MGSAIIASRTASQLAADIRSLVAGSFDPQDVSWFVERPYSSVVLARLSQMQDWLFCIVFWVLHDAGPARDGPGELRTPLKTAVEAEFPVQLEIDS</sequence>
<comment type="caution">
    <text evidence="1">The sequence shown here is derived from an EMBL/GenBank/DDBJ whole genome shotgun (WGS) entry which is preliminary data.</text>
</comment>
<evidence type="ECO:0000313" key="2">
    <source>
        <dbReference type="Proteomes" id="UP001294444"/>
    </source>
</evidence>
<protein>
    <submittedName>
        <fullName evidence="1">Uncharacterized protein</fullName>
    </submittedName>
</protein>
<accession>A0AAJ4XKX8</accession>
<dbReference type="Proteomes" id="UP001294444">
    <property type="component" value="Unassembled WGS sequence"/>
</dbReference>
<name>A0AAJ4XKX8_9BASI</name>